<feature type="region of interest" description="Disordered" evidence="1">
    <location>
        <begin position="31"/>
        <end position="65"/>
    </location>
</feature>
<dbReference type="EMBL" id="JXTB01000343">
    <property type="protein sequence ID" value="PON44804.1"/>
    <property type="molecule type" value="Genomic_DNA"/>
</dbReference>
<dbReference type="AlphaFoldDB" id="A0A2P5B7N8"/>
<keyword evidence="3" id="KW-1185">Reference proteome</keyword>
<evidence type="ECO:0000313" key="3">
    <source>
        <dbReference type="Proteomes" id="UP000237105"/>
    </source>
</evidence>
<organism evidence="2 3">
    <name type="scientific">Parasponia andersonii</name>
    <name type="common">Sponia andersonii</name>
    <dbReference type="NCBI Taxonomy" id="3476"/>
    <lineage>
        <taxon>Eukaryota</taxon>
        <taxon>Viridiplantae</taxon>
        <taxon>Streptophyta</taxon>
        <taxon>Embryophyta</taxon>
        <taxon>Tracheophyta</taxon>
        <taxon>Spermatophyta</taxon>
        <taxon>Magnoliopsida</taxon>
        <taxon>eudicotyledons</taxon>
        <taxon>Gunneridae</taxon>
        <taxon>Pentapetalae</taxon>
        <taxon>rosids</taxon>
        <taxon>fabids</taxon>
        <taxon>Rosales</taxon>
        <taxon>Cannabaceae</taxon>
        <taxon>Parasponia</taxon>
    </lineage>
</organism>
<reference evidence="3" key="1">
    <citation type="submission" date="2016-06" db="EMBL/GenBank/DDBJ databases">
        <title>Parallel loss of symbiosis genes in relatives of nitrogen-fixing non-legume Parasponia.</title>
        <authorList>
            <person name="Van Velzen R."/>
            <person name="Holmer R."/>
            <person name="Bu F."/>
            <person name="Rutten L."/>
            <person name="Van Zeijl A."/>
            <person name="Liu W."/>
            <person name="Santuari L."/>
            <person name="Cao Q."/>
            <person name="Sharma T."/>
            <person name="Shen D."/>
            <person name="Roswanjaya Y."/>
            <person name="Wardhani T."/>
            <person name="Kalhor M.S."/>
            <person name="Jansen J."/>
            <person name="Van den Hoogen J."/>
            <person name="Gungor B."/>
            <person name="Hartog M."/>
            <person name="Hontelez J."/>
            <person name="Verver J."/>
            <person name="Yang W.-C."/>
            <person name="Schijlen E."/>
            <person name="Repin R."/>
            <person name="Schilthuizen M."/>
            <person name="Schranz E."/>
            <person name="Heidstra R."/>
            <person name="Miyata K."/>
            <person name="Fedorova E."/>
            <person name="Kohlen W."/>
            <person name="Bisseling T."/>
            <person name="Smit S."/>
            <person name="Geurts R."/>
        </authorList>
    </citation>
    <scope>NUCLEOTIDE SEQUENCE [LARGE SCALE GENOMIC DNA]</scope>
    <source>
        <strain evidence="3">cv. WU1-14</strain>
    </source>
</reference>
<accession>A0A2P5B7N8</accession>
<comment type="caution">
    <text evidence="2">The sequence shown here is derived from an EMBL/GenBank/DDBJ whole genome shotgun (WGS) entry which is preliminary data.</text>
</comment>
<name>A0A2P5B7N8_PARAD</name>
<evidence type="ECO:0000256" key="1">
    <source>
        <dbReference type="SAM" id="MobiDB-lite"/>
    </source>
</evidence>
<dbReference type="Proteomes" id="UP000237105">
    <property type="component" value="Unassembled WGS sequence"/>
</dbReference>
<protein>
    <submittedName>
        <fullName evidence="2">Uncharacterized protein</fullName>
    </submittedName>
</protein>
<evidence type="ECO:0000313" key="2">
    <source>
        <dbReference type="EMBL" id="PON44804.1"/>
    </source>
</evidence>
<feature type="compositionally biased region" description="Basic residues" evidence="1">
    <location>
        <begin position="31"/>
        <end position="50"/>
    </location>
</feature>
<gene>
    <name evidence="2" type="ORF">PanWU01x14_263940</name>
</gene>
<sequence>MVIALNLQTEQPKGFKSNTYNSDLDYYENRHQKRKIERRERRERREKHLRTNQPTTMELRPTGLMTMELRPPELRRRCLGCRS</sequence>
<proteinExistence type="predicted"/>